<evidence type="ECO:0000256" key="1">
    <source>
        <dbReference type="ARBA" id="ARBA00022723"/>
    </source>
</evidence>
<feature type="region of interest" description="Disordered" evidence="5">
    <location>
        <begin position="446"/>
        <end position="465"/>
    </location>
</feature>
<feature type="compositionally biased region" description="Polar residues" evidence="5">
    <location>
        <begin position="2019"/>
        <end position="2035"/>
    </location>
</feature>
<dbReference type="PROSITE" id="PS00518">
    <property type="entry name" value="ZF_RING_1"/>
    <property type="match status" value="1"/>
</dbReference>
<feature type="compositionally biased region" description="Basic residues" evidence="5">
    <location>
        <begin position="367"/>
        <end position="393"/>
    </location>
</feature>
<feature type="region of interest" description="Disordered" evidence="5">
    <location>
        <begin position="953"/>
        <end position="972"/>
    </location>
</feature>
<dbReference type="PANTHER" id="PTHR12618:SF20">
    <property type="entry name" value="PHD AND RING FINGER DOMAIN-CONTAINING PROTEIN 1"/>
    <property type="match status" value="1"/>
</dbReference>
<dbReference type="Proteomes" id="UP001054837">
    <property type="component" value="Unassembled WGS sequence"/>
</dbReference>
<dbReference type="InterPro" id="IPR001965">
    <property type="entry name" value="Znf_PHD"/>
</dbReference>
<dbReference type="InterPro" id="IPR057031">
    <property type="entry name" value="SFR19-like_C"/>
</dbReference>
<dbReference type="PANTHER" id="PTHR12618">
    <property type="entry name" value="PHD AND RING FINGER DOMAIN-CONTAINING PROTEIN 1"/>
    <property type="match status" value="1"/>
</dbReference>
<feature type="region of interest" description="Disordered" evidence="5">
    <location>
        <begin position="291"/>
        <end position="330"/>
    </location>
</feature>
<feature type="compositionally biased region" description="Basic residues" evidence="5">
    <location>
        <begin position="315"/>
        <end position="328"/>
    </location>
</feature>
<evidence type="ECO:0000256" key="3">
    <source>
        <dbReference type="ARBA" id="ARBA00022833"/>
    </source>
</evidence>
<dbReference type="EMBL" id="BPLQ01004820">
    <property type="protein sequence ID" value="GIY10909.1"/>
    <property type="molecule type" value="Genomic_DNA"/>
</dbReference>
<reference evidence="8 9" key="1">
    <citation type="submission" date="2021-06" db="EMBL/GenBank/DDBJ databases">
        <title>Caerostris darwini draft genome.</title>
        <authorList>
            <person name="Kono N."/>
            <person name="Arakawa K."/>
        </authorList>
    </citation>
    <scope>NUCLEOTIDE SEQUENCE [LARGE SCALE GENOMIC DNA]</scope>
</reference>
<dbReference type="Pfam" id="PF00628">
    <property type="entry name" value="PHD"/>
    <property type="match status" value="1"/>
</dbReference>
<keyword evidence="1" id="KW-0479">Metal-binding</keyword>
<evidence type="ECO:0000256" key="5">
    <source>
        <dbReference type="SAM" id="MobiDB-lite"/>
    </source>
</evidence>
<feature type="region of interest" description="Disordered" evidence="5">
    <location>
        <begin position="682"/>
        <end position="710"/>
    </location>
</feature>
<feature type="region of interest" description="Disordered" evidence="5">
    <location>
        <begin position="622"/>
        <end position="643"/>
    </location>
</feature>
<dbReference type="PROSITE" id="PS50016">
    <property type="entry name" value="ZF_PHD_2"/>
    <property type="match status" value="1"/>
</dbReference>
<proteinExistence type="predicted"/>
<gene>
    <name evidence="8" type="primary">Phrf1</name>
    <name evidence="8" type="ORF">CDAR_320091</name>
</gene>
<feature type="region of interest" description="Disordered" evidence="5">
    <location>
        <begin position="1910"/>
        <end position="2050"/>
    </location>
</feature>
<dbReference type="InterPro" id="IPR019786">
    <property type="entry name" value="Zinc_finger_PHD-type_CS"/>
</dbReference>
<feature type="compositionally biased region" description="Basic and acidic residues" evidence="5">
    <location>
        <begin position="1910"/>
        <end position="1934"/>
    </location>
</feature>
<dbReference type="InterPro" id="IPR011011">
    <property type="entry name" value="Znf_FYVE_PHD"/>
</dbReference>
<evidence type="ECO:0000313" key="9">
    <source>
        <dbReference type="Proteomes" id="UP001054837"/>
    </source>
</evidence>
<dbReference type="SUPFAM" id="SSF57850">
    <property type="entry name" value="RING/U-box"/>
    <property type="match status" value="1"/>
</dbReference>
<dbReference type="PROSITE" id="PS01359">
    <property type="entry name" value="ZF_PHD_1"/>
    <property type="match status" value="1"/>
</dbReference>
<dbReference type="GO" id="GO:0008270">
    <property type="term" value="F:zinc ion binding"/>
    <property type="evidence" value="ECO:0007669"/>
    <property type="project" value="UniProtKB-KW"/>
</dbReference>
<dbReference type="InterPro" id="IPR013083">
    <property type="entry name" value="Znf_RING/FYVE/PHD"/>
</dbReference>
<evidence type="ECO:0000259" key="7">
    <source>
        <dbReference type="PROSITE" id="PS50089"/>
    </source>
</evidence>
<evidence type="ECO:0000259" key="6">
    <source>
        <dbReference type="PROSITE" id="PS50016"/>
    </source>
</evidence>
<dbReference type="SUPFAM" id="SSF57903">
    <property type="entry name" value="FYVE/PHD zinc finger"/>
    <property type="match status" value="1"/>
</dbReference>
<keyword evidence="2 4" id="KW-0863">Zinc-finger</keyword>
<name>A0AAV4QNL3_9ARAC</name>
<dbReference type="InterPro" id="IPR001841">
    <property type="entry name" value="Znf_RING"/>
</dbReference>
<organism evidence="8 9">
    <name type="scientific">Caerostris darwini</name>
    <dbReference type="NCBI Taxonomy" id="1538125"/>
    <lineage>
        <taxon>Eukaryota</taxon>
        <taxon>Metazoa</taxon>
        <taxon>Ecdysozoa</taxon>
        <taxon>Arthropoda</taxon>
        <taxon>Chelicerata</taxon>
        <taxon>Arachnida</taxon>
        <taxon>Araneae</taxon>
        <taxon>Araneomorphae</taxon>
        <taxon>Entelegynae</taxon>
        <taxon>Araneoidea</taxon>
        <taxon>Araneidae</taxon>
        <taxon>Caerostris</taxon>
    </lineage>
</organism>
<comment type="caution">
    <text evidence="8">The sequence shown here is derived from an EMBL/GenBank/DDBJ whole genome shotgun (WGS) entry which is preliminary data.</text>
</comment>
<keyword evidence="3" id="KW-0862">Zinc</keyword>
<dbReference type="SMART" id="SM00249">
    <property type="entry name" value="PHD"/>
    <property type="match status" value="1"/>
</dbReference>
<protein>
    <submittedName>
        <fullName evidence="8">PHD and RING finger domain-containing protein 1</fullName>
    </submittedName>
</protein>
<keyword evidence="9" id="KW-1185">Reference proteome</keyword>
<feature type="compositionally biased region" description="Polar residues" evidence="5">
    <location>
        <begin position="963"/>
        <end position="972"/>
    </location>
</feature>
<dbReference type="InterPro" id="IPR019787">
    <property type="entry name" value="Znf_PHD-finger"/>
</dbReference>
<dbReference type="Pfam" id="PF23030">
    <property type="entry name" value="SCAF11-like_C"/>
    <property type="match status" value="1"/>
</dbReference>
<feature type="compositionally biased region" description="Low complexity" evidence="5">
    <location>
        <begin position="697"/>
        <end position="710"/>
    </location>
</feature>
<feature type="compositionally biased region" description="Acidic residues" evidence="5">
    <location>
        <begin position="80"/>
        <end position="121"/>
    </location>
</feature>
<dbReference type="InterPro" id="IPR017907">
    <property type="entry name" value="Znf_RING_CS"/>
</dbReference>
<feature type="compositionally biased region" description="Basic and acidic residues" evidence="5">
    <location>
        <begin position="446"/>
        <end position="458"/>
    </location>
</feature>
<dbReference type="SMART" id="SM00184">
    <property type="entry name" value="RING"/>
    <property type="match status" value="1"/>
</dbReference>
<dbReference type="Gene3D" id="3.30.40.10">
    <property type="entry name" value="Zinc/RING finger domain, C3HC4 (zinc finger)"/>
    <property type="match status" value="2"/>
</dbReference>
<accession>A0AAV4QNL3</accession>
<feature type="region of interest" description="Disordered" evidence="5">
    <location>
        <begin position="367"/>
        <end position="429"/>
    </location>
</feature>
<feature type="compositionally biased region" description="Basic and acidic residues" evidence="5">
    <location>
        <begin position="1943"/>
        <end position="1996"/>
    </location>
</feature>
<feature type="region of interest" description="Disordered" evidence="5">
    <location>
        <begin position="2184"/>
        <end position="2212"/>
    </location>
</feature>
<sequence>MFINLFSDLSRSLTTIRGGIADSSFAEIVNCYFCYLISFSTKSLKAALKYLFISYSIKMDEDEESDLNNAEYYSGSDSDSNSDDDDDDVDESESGSEGSGSEDSEISDDDDDRSTEEENEEPQNKEDQSTTKTSPSQNAEEECCPVCLNDFIGQDLGVPENCEHIFCLECIKEWAKNINTCPIDRKEFSIIQLKAHTKGKVLKKIKIKSQPKEPEDAMVEEVTVCEMCRHGDREDTLLLCDSCDLAYHCECLNPPLFSVPIEEWFCPPCSSIVQNIAGPSTSRYRRVIPRTRASENVRSRVQNRRSAALNSPSTTRKRAPKKRKRRSYGRVVTKVVKLARTKKDQMQAGKGKGSVQGSTRVVTYRKRKYRRRRKRAFKKKTGSIDKPRKRISKHLGLVKPVRGGSVPDVKSKPGPSTSSRSFRGPSLFGDRHQLMDFSENFHEEIAGPSKKEPEEKPTESSSSPLNLLDNILAGQKVLHSKSDDIIIKSDGSLVLKDKVKERTKFKKPVIPDKAKSVVRVGLSKHEIISKTQESSARESSPMLLAALARREQNEMLKLSSLNKNIATENSESNAKQHLIADDDSLSESDSSILNSDKNNFIEKSKSSSSNENLVTEKSISFKKAKQKSHLNESDKCSPSILKGNKSNLTKKKVTFSFENTIKYLPTANKSSSDKFKKSILKQGNTNHPLKTSVNQLNPSPESVSNSSDQSNSDLDFFSFIPKLKRDIHKFETENKNSCTKVYNDSSMYCSDLGVSANSNLLDDTSQFSQFPFKKEKIAKNGDSKLVKKESYNSNFEISCITSKPSNTNAIHETNFEDEDTMESVSSQNLGESVVSSSNIKKLNSNIKKESYSSDEESDIDASQSLIDSLQEPCNNRKWLSGIKKMPLSFEDECCSKKELSGIESFSQKINSISDKDETISDSENSQSILESAADSIHSGVKMCIKQEVDRIKKEPISDDDETNSSPALNILPQSDFTHNALRKHEIQNSFSKVNVKAEPLSSDDESSMCTDLFSTQLMHINDKIEVQPKCTKLSNQNSNSQMEDLPCTQLAKPSFNMLKGGLPCIQSTEPFNRQIDDISCTQLADSSNEQINDMPCTQLAESSNEEIDDMPCTQLAESSNEQIDDMLCTQLAESSNEQIDDMPCTQLAESSNEQIDDMPCTQLIERPSESHVNQFKKPSSRMLINDLPCTQLVEHPLDNQFKKPFSNMPMNDLPCNQLAESSNGQIDDLPCTQLIEHSSERQVNQHNKLSHLLMDDLPCTQLAEHPSDNQFKKPFSNMSMDDLPCTQLAESFNRELDDLPCTQLVEPVNNQMGDLPFTQLAESSNGQIDDMPCTQLIERPSERQVNQRNKLSHLLMDDLPCTQLSEHPSDNKFKKPFSNMSMDDLPCTQLAESFNRELDELPCTQLAESFNRELDDLPCTQLAEPVDNQMDDLPCTQLAESFNKKIDDLPCTQLAGHPSNNQFKKPFSKICHSKSFDLQSTSLSASAEKVCFNVNTNQIDNKCEKNDSIVNEREELPATQLGIPSENYVNGYKNQSNQNLDEDVKLSETQSLNEHHLKSLKFLKEKSNHSQFKEDEREQFTSVSDIHNTKKSPAKKVGVHRNLPQMLVPIPGKGLPIPKPSSRKTFSFDQVKPHHSWNDNNDSLNRNMKIKKKLPLCKMEDKADSKSIDSASKCNLSIKKENKKCENDVEIIDAQSTADVLKKKLALEEVVLSSDDDEFPATQPFKIASDHNWKNANQKMCKREHLIEQNIISGEMADIVTINGNDILSHIKKEIDPDQQNNINLPVCIKKEKDFDNGNVIASKENGIELLQNIKFEETACEIIKHENKMTNNNRSPNVDDIVNCSDKLYGKQNSGNENRKRSMKIRVDFEKVGCSSNREQSEKKDFLPNMIENEKDIHKGDKKKVQMENNVHRDNAKRFHTEKDIHRGNEKRCKTQTISESEIIKPKLHVDKGSKSISDKNDLGKERSKNPAFDKHSKRENGRNERDNSEEYMKVKDHRKYVSNKSSGKSELWENRSENNSLKHQYRPENQNRTIDNDKDKKASSKKISCQDVSVKRDFKDSTDKCDVKIKKEPPDIDISRCPNENSNTSSFEKKISVVTKHKQKQKISKDKKIKLNTNHHEPLDANGKKLEDFQNYSSDVEKRINIQFSDSIGSLFDSERKKPHPFEAIENRKQSLLENMSCSEDTSDGHSDYSRSSELSSIRRNKKRSHHQKNAFNVLYQVADEIIGTSDKPKFDVLKFADKTMELDNSKKNSSERKVDRKYIKDEIAAEVKAALKPFYTMGLIDKDDYKEIMRKVVPKVYLNCGNIVNPGKIKNLVDAYVKRLSQS</sequence>
<dbReference type="PROSITE" id="PS50089">
    <property type="entry name" value="ZF_RING_2"/>
    <property type="match status" value="1"/>
</dbReference>
<evidence type="ECO:0000256" key="4">
    <source>
        <dbReference type="PROSITE-ProRule" id="PRU00175"/>
    </source>
</evidence>
<dbReference type="InterPro" id="IPR047157">
    <property type="entry name" value="PHRF1/Atg35"/>
</dbReference>
<feature type="region of interest" description="Disordered" evidence="5">
    <location>
        <begin position="69"/>
        <end position="137"/>
    </location>
</feature>
<evidence type="ECO:0000313" key="8">
    <source>
        <dbReference type="EMBL" id="GIY10909.1"/>
    </source>
</evidence>
<feature type="compositionally biased region" description="Polar residues" evidence="5">
    <location>
        <begin position="682"/>
        <end position="696"/>
    </location>
</feature>
<dbReference type="Pfam" id="PF13639">
    <property type="entry name" value="zf-RING_2"/>
    <property type="match status" value="1"/>
</dbReference>
<feature type="domain" description="RING-type" evidence="7">
    <location>
        <begin position="144"/>
        <end position="185"/>
    </location>
</feature>
<feature type="compositionally biased region" description="Polar residues" evidence="5">
    <location>
        <begin position="299"/>
        <end position="314"/>
    </location>
</feature>
<dbReference type="CDD" id="cd15536">
    <property type="entry name" value="PHD_PHRF1"/>
    <property type="match status" value="1"/>
</dbReference>
<feature type="domain" description="PHD-type" evidence="6">
    <location>
        <begin position="222"/>
        <end position="272"/>
    </location>
</feature>
<evidence type="ECO:0000256" key="2">
    <source>
        <dbReference type="ARBA" id="ARBA00022771"/>
    </source>
</evidence>